<keyword evidence="4" id="KW-0812">Transmembrane</keyword>
<dbReference type="PRINTS" id="PR00032">
    <property type="entry name" value="HTHARAC"/>
</dbReference>
<feature type="transmembrane region" description="Helical" evidence="4">
    <location>
        <begin position="270"/>
        <end position="290"/>
    </location>
</feature>
<dbReference type="SUPFAM" id="SSF46689">
    <property type="entry name" value="Homeodomain-like"/>
    <property type="match status" value="1"/>
</dbReference>
<evidence type="ECO:0000259" key="5">
    <source>
        <dbReference type="PROSITE" id="PS01124"/>
    </source>
</evidence>
<keyword evidence="4" id="KW-1133">Transmembrane helix</keyword>
<dbReference type="InterPro" id="IPR018062">
    <property type="entry name" value="HTH_AraC-typ_CS"/>
</dbReference>
<dbReference type="PROSITE" id="PS01124">
    <property type="entry name" value="HTH_ARAC_FAMILY_2"/>
    <property type="match status" value="1"/>
</dbReference>
<feature type="domain" description="HTH araC/xylS-type" evidence="5">
    <location>
        <begin position="647"/>
        <end position="744"/>
    </location>
</feature>
<dbReference type="PANTHER" id="PTHR43280:SF2">
    <property type="entry name" value="HTH-TYPE TRANSCRIPTIONAL REGULATOR EXSA"/>
    <property type="match status" value="1"/>
</dbReference>
<evidence type="ECO:0000256" key="3">
    <source>
        <dbReference type="ARBA" id="ARBA00023163"/>
    </source>
</evidence>
<evidence type="ECO:0000256" key="4">
    <source>
        <dbReference type="SAM" id="Phobius"/>
    </source>
</evidence>
<gene>
    <name evidence="6" type="ORF">ACFFNY_17280</name>
</gene>
<keyword evidence="7" id="KW-1185">Reference proteome</keyword>
<sequence length="750" mass="87025">MKKNWFYRLLLSYLPVFLVMIAAVLLIAFAQLSRYSKQETVKANEAFMMFMKQSLDVSLMNMDELAVDFVTKAHVSDFYYNPDKQNEQMLAYQLSTEMYRMVLRSDLIDSMYLYRGEDDVVLSYDMLKPRSEFGDREFIDVMRQTPFTNYYWSDVRSYRPLSGRREEVEVVSLVRQVPLLTGTHGLLVVNVNTESVRTFVTRLFGDNRSYFTIADRYNVRIADNEPAGGDGFGDWVRVPLAQPDSTLTGWHFESGIKGGTALAAASVFSYVGWLTLLVVVVPGIVWIIVLSRRHYRPLEKIVDSIGAYSLSRTQQLVAGRQDEFRFIQSALDDLVKQSNDFRQQYAEGLVYQHRQRFFDLMYGSAAVGPDEWVQLAEAMELSPPYRPLLVAAMEIDRYHEFDTRYSRGDQNLLKFVLTSMVKEMAAQYRFCVLKEWMSPEQLAILIQAPAAENPKEGGGVLDFGEEIRRWVDKHMQMTVTLAISFPVEGYERLPEAYEAAAEALKYKTTLGSNRVIQAEELERQPVSDLFQNTRLIRNVVLAIKNSQEEWREELILLFDEMRRCRLNRDDISSLLAYLSYQLSRELAHLPGDIWRESYEDWNGRLVRLLDTCDVLDDLQRGALYLLEMLAEQVAQHREHQPNKELIRQVKAYIEQHYHDPDISLVHIADRFGIKYVSQFFKDEIGEKFSDYLTRVRIEKAQALLQETQDSVQQVAARVGYAHSFSFIRMFKRIVGTTPGDYRKEQSAARF</sequence>
<evidence type="ECO:0000313" key="6">
    <source>
        <dbReference type="EMBL" id="MFB9753319.1"/>
    </source>
</evidence>
<keyword evidence="4" id="KW-0472">Membrane</keyword>
<evidence type="ECO:0000256" key="2">
    <source>
        <dbReference type="ARBA" id="ARBA00023125"/>
    </source>
</evidence>
<dbReference type="PANTHER" id="PTHR43280">
    <property type="entry name" value="ARAC-FAMILY TRANSCRIPTIONAL REGULATOR"/>
    <property type="match status" value="1"/>
</dbReference>
<protein>
    <submittedName>
        <fullName evidence="6">Helix-turn-helix domain-containing protein</fullName>
    </submittedName>
</protein>
<dbReference type="InterPro" id="IPR009057">
    <property type="entry name" value="Homeodomain-like_sf"/>
</dbReference>
<dbReference type="SMART" id="SM00342">
    <property type="entry name" value="HTH_ARAC"/>
    <property type="match status" value="1"/>
</dbReference>
<keyword evidence="2" id="KW-0238">DNA-binding</keyword>
<evidence type="ECO:0000256" key="1">
    <source>
        <dbReference type="ARBA" id="ARBA00023015"/>
    </source>
</evidence>
<dbReference type="Pfam" id="PF12833">
    <property type="entry name" value="HTH_18"/>
    <property type="match status" value="1"/>
</dbReference>
<keyword evidence="3" id="KW-0804">Transcription</keyword>
<comment type="caution">
    <text evidence="6">The sequence shown here is derived from an EMBL/GenBank/DDBJ whole genome shotgun (WGS) entry which is preliminary data.</text>
</comment>
<dbReference type="InterPro" id="IPR041522">
    <property type="entry name" value="CdaR_GGDEF"/>
</dbReference>
<dbReference type="PROSITE" id="PS00041">
    <property type="entry name" value="HTH_ARAC_FAMILY_1"/>
    <property type="match status" value="1"/>
</dbReference>
<name>A0ABV5VYD7_9BACL</name>
<dbReference type="EMBL" id="JBHMAG010000012">
    <property type="protein sequence ID" value="MFB9753319.1"/>
    <property type="molecule type" value="Genomic_DNA"/>
</dbReference>
<proteinExistence type="predicted"/>
<evidence type="ECO:0000313" key="7">
    <source>
        <dbReference type="Proteomes" id="UP001589619"/>
    </source>
</evidence>
<dbReference type="InterPro" id="IPR018060">
    <property type="entry name" value="HTH_AraC"/>
</dbReference>
<reference evidence="6 7" key="1">
    <citation type="submission" date="2024-09" db="EMBL/GenBank/DDBJ databases">
        <authorList>
            <person name="Sun Q."/>
            <person name="Mori K."/>
        </authorList>
    </citation>
    <scope>NUCLEOTIDE SEQUENCE [LARGE SCALE GENOMIC DNA]</scope>
    <source>
        <strain evidence="6 7">JCM 12520</strain>
    </source>
</reference>
<dbReference type="Proteomes" id="UP001589619">
    <property type="component" value="Unassembled WGS sequence"/>
</dbReference>
<dbReference type="RefSeq" id="WP_344901742.1">
    <property type="nucleotide sequence ID" value="NZ_BAAAYO010000001.1"/>
</dbReference>
<keyword evidence="1" id="KW-0805">Transcription regulation</keyword>
<dbReference type="InterPro" id="IPR020449">
    <property type="entry name" value="Tscrpt_reg_AraC-type_HTH"/>
</dbReference>
<accession>A0ABV5VYD7</accession>
<dbReference type="Pfam" id="PF17853">
    <property type="entry name" value="GGDEF_2"/>
    <property type="match status" value="1"/>
</dbReference>
<feature type="transmembrane region" description="Helical" evidence="4">
    <location>
        <begin position="12"/>
        <end position="32"/>
    </location>
</feature>
<dbReference type="Gene3D" id="1.10.10.60">
    <property type="entry name" value="Homeodomain-like"/>
    <property type="match status" value="2"/>
</dbReference>
<organism evidence="6 7">
    <name type="scientific">Paenibacillus hodogayensis</name>
    <dbReference type="NCBI Taxonomy" id="279208"/>
    <lineage>
        <taxon>Bacteria</taxon>
        <taxon>Bacillati</taxon>
        <taxon>Bacillota</taxon>
        <taxon>Bacilli</taxon>
        <taxon>Bacillales</taxon>
        <taxon>Paenibacillaceae</taxon>
        <taxon>Paenibacillus</taxon>
    </lineage>
</organism>